<dbReference type="GO" id="GO:0005634">
    <property type="term" value="C:nucleus"/>
    <property type="evidence" value="ECO:0007669"/>
    <property type="project" value="TreeGrafter"/>
</dbReference>
<dbReference type="GO" id="GO:0005524">
    <property type="term" value="F:ATP binding"/>
    <property type="evidence" value="ECO:0007669"/>
    <property type="project" value="InterPro"/>
</dbReference>
<evidence type="ECO:0000259" key="1">
    <source>
        <dbReference type="PROSITE" id="PS50011"/>
    </source>
</evidence>
<proteinExistence type="predicted"/>
<keyword evidence="3" id="KW-1185">Reference proteome</keyword>
<protein>
    <recommendedName>
        <fullName evidence="1">Protein kinase domain-containing protein</fullName>
    </recommendedName>
</protein>
<dbReference type="Pfam" id="PF00069">
    <property type="entry name" value="Pkinase"/>
    <property type="match status" value="1"/>
</dbReference>
<dbReference type="GO" id="GO:0044773">
    <property type="term" value="P:mitotic DNA damage checkpoint signaling"/>
    <property type="evidence" value="ECO:0007669"/>
    <property type="project" value="TreeGrafter"/>
</dbReference>
<dbReference type="SUPFAM" id="SSF56112">
    <property type="entry name" value="Protein kinase-like (PK-like)"/>
    <property type="match status" value="1"/>
</dbReference>
<dbReference type="PROSITE" id="PS50011">
    <property type="entry name" value="PROTEIN_KINASE_DOM"/>
    <property type="match status" value="1"/>
</dbReference>
<dbReference type="PANTHER" id="PTHR44167">
    <property type="entry name" value="OVARIAN-SPECIFIC SERINE/THREONINE-PROTEIN KINASE LOK-RELATED"/>
    <property type="match status" value="1"/>
</dbReference>
<comment type="caution">
    <text evidence="2">The sequence shown here is derived from an EMBL/GenBank/DDBJ whole genome shotgun (WGS) entry which is preliminary data.</text>
</comment>
<dbReference type="InterPro" id="IPR011009">
    <property type="entry name" value="Kinase-like_dom_sf"/>
</dbReference>
<feature type="domain" description="Protein kinase" evidence="1">
    <location>
        <begin position="74"/>
        <end position="374"/>
    </location>
</feature>
<accession>A0A4V6S1D5</accession>
<dbReference type="PANTHER" id="PTHR44167:SF24">
    <property type="entry name" value="SERINE_THREONINE-PROTEIN KINASE CHK2"/>
    <property type="match status" value="1"/>
</dbReference>
<dbReference type="EMBL" id="SGPL01000382">
    <property type="protein sequence ID" value="THH13153.1"/>
    <property type="molecule type" value="Genomic_DNA"/>
</dbReference>
<dbReference type="AlphaFoldDB" id="A0A4V6S1D5"/>
<dbReference type="InterPro" id="IPR000719">
    <property type="entry name" value="Prot_kinase_dom"/>
</dbReference>
<dbReference type="OrthoDB" id="5987198at2759"/>
<name>A0A4V6S1D5_9AGAM</name>
<organism evidence="2 3">
    <name type="scientific">Bondarzewia mesenterica</name>
    <dbReference type="NCBI Taxonomy" id="1095465"/>
    <lineage>
        <taxon>Eukaryota</taxon>
        <taxon>Fungi</taxon>
        <taxon>Dikarya</taxon>
        <taxon>Basidiomycota</taxon>
        <taxon>Agaricomycotina</taxon>
        <taxon>Agaricomycetes</taxon>
        <taxon>Russulales</taxon>
        <taxon>Bondarzewiaceae</taxon>
        <taxon>Bondarzewia</taxon>
    </lineage>
</organism>
<evidence type="ECO:0000313" key="3">
    <source>
        <dbReference type="Proteomes" id="UP000310158"/>
    </source>
</evidence>
<reference evidence="2 3" key="1">
    <citation type="submission" date="2019-02" db="EMBL/GenBank/DDBJ databases">
        <title>Genome sequencing of the rare red list fungi Bondarzewia mesenterica.</title>
        <authorList>
            <person name="Buettner E."/>
            <person name="Kellner H."/>
        </authorList>
    </citation>
    <scope>NUCLEOTIDE SEQUENCE [LARGE SCALE GENOMIC DNA]</scope>
    <source>
        <strain evidence="2 3">DSM 108281</strain>
    </source>
</reference>
<dbReference type="GO" id="GO:0004674">
    <property type="term" value="F:protein serine/threonine kinase activity"/>
    <property type="evidence" value="ECO:0007669"/>
    <property type="project" value="TreeGrafter"/>
</dbReference>
<evidence type="ECO:0000313" key="2">
    <source>
        <dbReference type="EMBL" id="THH13153.1"/>
    </source>
</evidence>
<dbReference type="SMART" id="SM00220">
    <property type="entry name" value="S_TKc"/>
    <property type="match status" value="1"/>
</dbReference>
<sequence>MPLDESRFPSYALLSPEDVTIYKAATERGLFNLLSFEVYWRDHYEVLWDHGYRLRRRYHPNWTPSWTDSRVDPTFCEDSISLIDYNVIDATRLKDSMLVSIKKIHNDRSEIEIGTYLSNPSLITHPMNHCVRILDTFPDAMDQQSSFLVMPYLRPFDDPPFAAVGEVVEFVRQTLEGLCFMHSHGVAHRDCASANIMMDGSPLFPQGHHPVRLPTSPDGVRILSPLSRIDHPVRYFFIDFGISTRIPPGDSPLVVGAKGRDKELPELSSDVPYDAFKADIFILGNLYRKELLQKYHGLDFLSPLINSMTNHNPSQRPAAPNALSEFQELRTTLTSLTLRWRLRPWDESIPQRVVYDTVAAARETFHHLKLFVGQ</sequence>
<dbReference type="Proteomes" id="UP000310158">
    <property type="component" value="Unassembled WGS sequence"/>
</dbReference>
<dbReference type="Gene3D" id="1.10.510.10">
    <property type="entry name" value="Transferase(Phosphotransferase) domain 1"/>
    <property type="match status" value="1"/>
</dbReference>
<gene>
    <name evidence="2" type="ORF">EW146_g7036</name>
</gene>